<organism evidence="1 2">
    <name type="scientific">Pisolithus tinctorius Marx 270</name>
    <dbReference type="NCBI Taxonomy" id="870435"/>
    <lineage>
        <taxon>Eukaryota</taxon>
        <taxon>Fungi</taxon>
        <taxon>Dikarya</taxon>
        <taxon>Basidiomycota</taxon>
        <taxon>Agaricomycotina</taxon>
        <taxon>Agaricomycetes</taxon>
        <taxon>Agaricomycetidae</taxon>
        <taxon>Boletales</taxon>
        <taxon>Sclerodermatineae</taxon>
        <taxon>Pisolithaceae</taxon>
        <taxon>Pisolithus</taxon>
    </lineage>
</organism>
<proteinExistence type="predicted"/>
<dbReference type="Proteomes" id="UP000054217">
    <property type="component" value="Unassembled WGS sequence"/>
</dbReference>
<dbReference type="InParanoid" id="A0A0C3NZA0"/>
<dbReference type="HOGENOM" id="CLU_2606968_0_0_1"/>
<evidence type="ECO:0000313" key="1">
    <source>
        <dbReference type="EMBL" id="KIO06170.1"/>
    </source>
</evidence>
<accession>A0A0C3NZA0</accession>
<reference evidence="2" key="2">
    <citation type="submission" date="2015-01" db="EMBL/GenBank/DDBJ databases">
        <title>Evolutionary Origins and Diversification of the Mycorrhizal Mutualists.</title>
        <authorList>
            <consortium name="DOE Joint Genome Institute"/>
            <consortium name="Mycorrhizal Genomics Consortium"/>
            <person name="Kohler A."/>
            <person name="Kuo A."/>
            <person name="Nagy L.G."/>
            <person name="Floudas D."/>
            <person name="Copeland A."/>
            <person name="Barry K.W."/>
            <person name="Cichocki N."/>
            <person name="Veneault-Fourrey C."/>
            <person name="LaButti K."/>
            <person name="Lindquist E.A."/>
            <person name="Lipzen A."/>
            <person name="Lundell T."/>
            <person name="Morin E."/>
            <person name="Murat C."/>
            <person name="Riley R."/>
            <person name="Ohm R."/>
            <person name="Sun H."/>
            <person name="Tunlid A."/>
            <person name="Henrissat B."/>
            <person name="Grigoriev I.V."/>
            <person name="Hibbett D.S."/>
            <person name="Martin F."/>
        </authorList>
    </citation>
    <scope>NUCLEOTIDE SEQUENCE [LARGE SCALE GENOMIC DNA]</scope>
    <source>
        <strain evidence="2">Marx 270</strain>
    </source>
</reference>
<sequence>MCEPQDINCQGQLYIICIVLVLGCEYTRIAPHYSSHLISHLLSGPEWEPASTPQTRVGSRAHCTCIQLLIPLLLLVKGG</sequence>
<dbReference type="EMBL" id="KN831964">
    <property type="protein sequence ID" value="KIO06170.1"/>
    <property type="molecule type" value="Genomic_DNA"/>
</dbReference>
<name>A0A0C3NZA0_PISTI</name>
<dbReference type="AlphaFoldDB" id="A0A0C3NZA0"/>
<keyword evidence="2" id="KW-1185">Reference proteome</keyword>
<reference evidence="1 2" key="1">
    <citation type="submission" date="2014-04" db="EMBL/GenBank/DDBJ databases">
        <authorList>
            <consortium name="DOE Joint Genome Institute"/>
            <person name="Kuo A."/>
            <person name="Kohler A."/>
            <person name="Costa M.D."/>
            <person name="Nagy L.G."/>
            <person name="Floudas D."/>
            <person name="Copeland A."/>
            <person name="Barry K.W."/>
            <person name="Cichocki N."/>
            <person name="Veneault-Fourrey C."/>
            <person name="LaButti K."/>
            <person name="Lindquist E.A."/>
            <person name="Lipzen A."/>
            <person name="Lundell T."/>
            <person name="Morin E."/>
            <person name="Murat C."/>
            <person name="Sun H."/>
            <person name="Tunlid A."/>
            <person name="Henrissat B."/>
            <person name="Grigoriev I.V."/>
            <person name="Hibbett D.S."/>
            <person name="Martin F."/>
            <person name="Nordberg H.P."/>
            <person name="Cantor M.N."/>
            <person name="Hua S.X."/>
        </authorList>
    </citation>
    <scope>NUCLEOTIDE SEQUENCE [LARGE SCALE GENOMIC DNA]</scope>
    <source>
        <strain evidence="1 2">Marx 270</strain>
    </source>
</reference>
<gene>
    <name evidence="1" type="ORF">M404DRAFT_999397</name>
</gene>
<evidence type="ECO:0000313" key="2">
    <source>
        <dbReference type="Proteomes" id="UP000054217"/>
    </source>
</evidence>
<protein>
    <submittedName>
        <fullName evidence="1">Uncharacterized protein</fullName>
    </submittedName>
</protein>